<accession>A0A0R3S6C4</accession>
<organism evidence="1 2">
    <name type="scientific">Elaeophora elaphi</name>
    <dbReference type="NCBI Taxonomy" id="1147741"/>
    <lineage>
        <taxon>Eukaryota</taxon>
        <taxon>Metazoa</taxon>
        <taxon>Ecdysozoa</taxon>
        <taxon>Nematoda</taxon>
        <taxon>Chromadorea</taxon>
        <taxon>Rhabditida</taxon>
        <taxon>Spirurina</taxon>
        <taxon>Spiruromorpha</taxon>
        <taxon>Filarioidea</taxon>
        <taxon>Onchocercidae</taxon>
        <taxon>Elaeophora</taxon>
    </lineage>
</organism>
<dbReference type="WBParaSite" id="EEL_0001034601-mRNA-1">
    <property type="protein sequence ID" value="EEL_0001034601-mRNA-1"/>
    <property type="gene ID" value="EEL_0001034601"/>
</dbReference>
<dbReference type="Proteomes" id="UP000050640">
    <property type="component" value="Unplaced"/>
</dbReference>
<name>A0A0R3S6C4_9BILA</name>
<keyword evidence="1" id="KW-1185">Reference proteome</keyword>
<reference evidence="2" key="1">
    <citation type="submission" date="2017-02" db="UniProtKB">
        <authorList>
            <consortium name="WormBaseParasite"/>
        </authorList>
    </citation>
    <scope>IDENTIFICATION</scope>
</reference>
<dbReference type="AlphaFoldDB" id="A0A0R3S6C4"/>
<proteinExistence type="predicted"/>
<dbReference type="STRING" id="1147741.A0A0R3S6C4"/>
<evidence type="ECO:0000313" key="1">
    <source>
        <dbReference type="Proteomes" id="UP000050640"/>
    </source>
</evidence>
<sequence length="160" mass="17587">MSESEDSEISNAGVHSAGVSVSRDTGTKVDLILRVGGLQKRRSFFASLVSAFKKPSDPSKMCSNATFTTFKLTSSSLQFSIDVQTDPRKKRKGNANRVDTYTCFIRKFPSNVNPDSAEFEIMEPASGNCFILLSLIKIDNLATNWKEFQDTNGTIDVSSL</sequence>
<protein>
    <submittedName>
        <fullName evidence="2">C2 NT-type domain-containing protein</fullName>
    </submittedName>
</protein>
<evidence type="ECO:0000313" key="2">
    <source>
        <dbReference type="WBParaSite" id="EEL_0001034601-mRNA-1"/>
    </source>
</evidence>